<feature type="domain" description="Recombinase" evidence="2">
    <location>
        <begin position="158"/>
        <end position="266"/>
    </location>
</feature>
<organism evidence="3 4">
    <name type="scientific">Candidatus Yanofskybacteria bacterium RIFCSPHIGHO2_02_FULL_38_22b</name>
    <dbReference type="NCBI Taxonomy" id="1802673"/>
    <lineage>
        <taxon>Bacteria</taxon>
        <taxon>Candidatus Yanofskyibacteriota</taxon>
    </lineage>
</organism>
<feature type="domain" description="Resolvase/invertase-type recombinase catalytic" evidence="1">
    <location>
        <begin position="2"/>
        <end position="151"/>
    </location>
</feature>
<dbReference type="SMART" id="SM00857">
    <property type="entry name" value="Resolvase"/>
    <property type="match status" value="1"/>
</dbReference>
<dbReference type="PROSITE" id="PS51737">
    <property type="entry name" value="RECOMBINASE_DNA_BIND"/>
    <property type="match status" value="1"/>
</dbReference>
<proteinExistence type="predicted"/>
<protein>
    <recommendedName>
        <fullName evidence="5">Recombinase domain-containing protein</fullName>
    </recommendedName>
</protein>
<dbReference type="GO" id="GO:0003677">
    <property type="term" value="F:DNA binding"/>
    <property type="evidence" value="ECO:0007669"/>
    <property type="project" value="InterPro"/>
</dbReference>
<dbReference type="PANTHER" id="PTHR30461">
    <property type="entry name" value="DNA-INVERTASE FROM LAMBDOID PROPHAGE"/>
    <property type="match status" value="1"/>
</dbReference>
<dbReference type="InterPro" id="IPR036162">
    <property type="entry name" value="Resolvase-like_N_sf"/>
</dbReference>
<evidence type="ECO:0000259" key="1">
    <source>
        <dbReference type="PROSITE" id="PS51736"/>
    </source>
</evidence>
<name>A0A1F8F4U9_9BACT</name>
<sequence>MKSIILARVSTQEQMDGQSIPAQLERSREYRKRKGLEPWKEFQFDESSIKDHRKKFEEIIDLIKSSRERVAFIVETIDRMQRSFKESVLLLDIIKADKVEVHFIRENLIIDKDSNSSELLRWDMGVMFARGFVLQISDNVKRTFRQKLANGEAIGQPKLGYISAIKDGKKFHIPDPEKAHFIPAIFELYLQGWSFRAIADEMYKRGLRSRNNKKVSQSNIQKVIKDPFYCGIIISKGKEYPHHYEKLISFEKYSKAQNLMTRKSNLSTKTRHKVFALSRLVHCKNCHGLISAEPKRGHLVYYSCSNYKNMCKRLYIREEVMLKPVLKALKSIQLPQERMDMLVNSLKRTHEAKRAYQEEATSELRQRYDKIQAMNDRLIDMLADGRITDDVYDKKLKQYKEDQRSIELQLQEYTDADEQYHITAKTILSLAQRALEIFNRSEVTEKQQFLGYFLQNAQLNGSNLEFTLRNPFNLLAEYASRPNWLPEHDIIITILSDQEYMTNLWNKLCYIKEVARVGD</sequence>
<dbReference type="InterPro" id="IPR050639">
    <property type="entry name" value="SSR_resolvase"/>
</dbReference>
<dbReference type="Gene3D" id="3.40.50.1390">
    <property type="entry name" value="Resolvase, N-terminal catalytic domain"/>
    <property type="match status" value="1"/>
</dbReference>
<gene>
    <name evidence="3" type="ORF">A3B86_02210</name>
</gene>
<dbReference type="Gene3D" id="3.90.1750.20">
    <property type="entry name" value="Putative Large Serine Recombinase, Chain B, Domain 2"/>
    <property type="match status" value="1"/>
</dbReference>
<reference evidence="3 4" key="1">
    <citation type="journal article" date="2016" name="Nat. Commun.">
        <title>Thousands of microbial genomes shed light on interconnected biogeochemical processes in an aquifer system.</title>
        <authorList>
            <person name="Anantharaman K."/>
            <person name="Brown C.T."/>
            <person name="Hug L.A."/>
            <person name="Sharon I."/>
            <person name="Castelle C.J."/>
            <person name="Probst A.J."/>
            <person name="Thomas B.C."/>
            <person name="Singh A."/>
            <person name="Wilkins M.J."/>
            <person name="Karaoz U."/>
            <person name="Brodie E.L."/>
            <person name="Williams K.H."/>
            <person name="Hubbard S.S."/>
            <person name="Banfield J.F."/>
        </authorList>
    </citation>
    <scope>NUCLEOTIDE SEQUENCE [LARGE SCALE GENOMIC DNA]</scope>
</reference>
<accession>A0A1F8F4U9</accession>
<dbReference type="InterPro" id="IPR006119">
    <property type="entry name" value="Resolv_N"/>
</dbReference>
<dbReference type="Pfam" id="PF00239">
    <property type="entry name" value="Resolvase"/>
    <property type="match status" value="1"/>
</dbReference>
<dbReference type="AlphaFoldDB" id="A0A1F8F4U9"/>
<dbReference type="CDD" id="cd00338">
    <property type="entry name" value="Ser_Recombinase"/>
    <property type="match status" value="1"/>
</dbReference>
<dbReference type="InterPro" id="IPR011109">
    <property type="entry name" value="DNA_bind_recombinase_dom"/>
</dbReference>
<dbReference type="InterPro" id="IPR038109">
    <property type="entry name" value="DNA_bind_recomb_sf"/>
</dbReference>
<evidence type="ECO:0000259" key="2">
    <source>
        <dbReference type="PROSITE" id="PS51737"/>
    </source>
</evidence>
<comment type="caution">
    <text evidence="3">The sequence shown here is derived from an EMBL/GenBank/DDBJ whole genome shotgun (WGS) entry which is preliminary data.</text>
</comment>
<dbReference type="EMBL" id="MGJN01000003">
    <property type="protein sequence ID" value="OGN07630.1"/>
    <property type="molecule type" value="Genomic_DNA"/>
</dbReference>
<dbReference type="Pfam" id="PF07508">
    <property type="entry name" value="Recombinase"/>
    <property type="match status" value="1"/>
</dbReference>
<evidence type="ECO:0000313" key="3">
    <source>
        <dbReference type="EMBL" id="OGN07630.1"/>
    </source>
</evidence>
<dbReference type="PROSITE" id="PS51736">
    <property type="entry name" value="RECOMBINASES_3"/>
    <property type="match status" value="1"/>
</dbReference>
<evidence type="ECO:0008006" key="5">
    <source>
        <dbReference type="Google" id="ProtNLM"/>
    </source>
</evidence>
<dbReference type="SUPFAM" id="SSF53041">
    <property type="entry name" value="Resolvase-like"/>
    <property type="match status" value="1"/>
</dbReference>
<dbReference type="GO" id="GO:0000150">
    <property type="term" value="F:DNA strand exchange activity"/>
    <property type="evidence" value="ECO:0007669"/>
    <property type="project" value="InterPro"/>
</dbReference>
<evidence type="ECO:0000313" key="4">
    <source>
        <dbReference type="Proteomes" id="UP000176834"/>
    </source>
</evidence>
<dbReference type="Proteomes" id="UP000176834">
    <property type="component" value="Unassembled WGS sequence"/>
</dbReference>
<dbReference type="PANTHER" id="PTHR30461:SF23">
    <property type="entry name" value="DNA RECOMBINASE-RELATED"/>
    <property type="match status" value="1"/>
</dbReference>